<dbReference type="Proteomes" id="UP000236413">
    <property type="component" value="Unassembled WGS sequence"/>
</dbReference>
<evidence type="ECO:0000256" key="1">
    <source>
        <dbReference type="SAM" id="Phobius"/>
    </source>
</evidence>
<keyword evidence="1" id="KW-1133">Transmembrane helix</keyword>
<keyword evidence="5" id="KW-1185">Reference proteome</keyword>
<evidence type="ECO:0000313" key="2">
    <source>
        <dbReference type="EMBL" id="KAB1230822.1"/>
    </source>
</evidence>
<comment type="caution">
    <text evidence="3">The sequence shown here is derived from an EMBL/GenBank/DDBJ whole genome shotgun (WGS) entry which is preliminary data.</text>
</comment>
<organism evidence="3 4">
    <name type="scientific">Chryseobacterium viscerum</name>
    <dbReference type="NCBI Taxonomy" id="1037377"/>
    <lineage>
        <taxon>Bacteria</taxon>
        <taxon>Pseudomonadati</taxon>
        <taxon>Bacteroidota</taxon>
        <taxon>Flavobacteriia</taxon>
        <taxon>Flavobacteriales</taxon>
        <taxon>Weeksellaceae</taxon>
        <taxon>Chryseobacterium group</taxon>
        <taxon>Chryseobacterium</taxon>
    </lineage>
</organism>
<feature type="transmembrane region" description="Helical" evidence="1">
    <location>
        <begin position="44"/>
        <end position="71"/>
    </location>
</feature>
<evidence type="ECO:0000313" key="4">
    <source>
        <dbReference type="Proteomes" id="UP000236413"/>
    </source>
</evidence>
<sequence>MINGLYNFFNDFSKLFYWLLLLTSWFLSADIVGVFFLKKSLEEIFSVIQISDIIMIFIFHTLFILTSLIIYKSLGLVRLAMPNVFIKDNNIDFQKGNYRYSEILNKAVRTNNQTMYNYYKDSKNENTSLKNQKYLCFATILLLILAVSLEDSYVRLAFENYNDDSWLKRIIISIIIIFDLLGLLVIFHENTDSDYTDIQKEEPLNK</sequence>
<accession>A0A316WRC7</accession>
<evidence type="ECO:0000313" key="5">
    <source>
        <dbReference type="Proteomes" id="UP000326384"/>
    </source>
</evidence>
<reference evidence="3 4" key="1">
    <citation type="submission" date="2018-04" db="EMBL/GenBank/DDBJ databases">
        <title>Chryseobacterium oncorhynchi 701B-08T from rainbow trout, and Chryseobacterium viscerum 687B-08T from diseased fish.</title>
        <authorList>
            <person name="Jeong J.-J."/>
            <person name="Lee Y.J."/>
            <person name="Pathiraja D."/>
            <person name="Park B."/>
            <person name="Choi I.-G."/>
            <person name="Kim K.D."/>
        </authorList>
    </citation>
    <scope>NUCLEOTIDE SEQUENCE [LARGE SCALE GENOMIC DNA]</scope>
    <source>
        <strain evidence="3 4">687B-08</strain>
    </source>
</reference>
<dbReference type="RefSeq" id="WP_103235010.1">
    <property type="nucleotide sequence ID" value="NZ_PPEG02000002.1"/>
</dbReference>
<proteinExistence type="predicted"/>
<dbReference type="EMBL" id="PPEG02000002">
    <property type="protein sequence ID" value="PWN63964.1"/>
    <property type="molecule type" value="Genomic_DNA"/>
</dbReference>
<name>A0A316WRC7_9FLAO</name>
<evidence type="ECO:0000313" key="3">
    <source>
        <dbReference type="EMBL" id="PWN63964.1"/>
    </source>
</evidence>
<feature type="transmembrane region" description="Helical" evidence="1">
    <location>
        <begin position="15"/>
        <end position="37"/>
    </location>
</feature>
<keyword evidence="1" id="KW-0812">Transmembrane</keyword>
<keyword evidence="1" id="KW-0472">Membrane</keyword>
<protein>
    <submittedName>
        <fullName evidence="3">Uncharacterized protein</fullName>
    </submittedName>
</protein>
<dbReference type="AlphaFoldDB" id="A0A316WRC7"/>
<feature type="transmembrane region" description="Helical" evidence="1">
    <location>
        <begin position="170"/>
        <end position="187"/>
    </location>
</feature>
<dbReference type="Proteomes" id="UP000326384">
    <property type="component" value="Unassembled WGS sequence"/>
</dbReference>
<dbReference type="EMBL" id="VTPV01000005">
    <property type="protein sequence ID" value="KAB1230822.1"/>
    <property type="molecule type" value="Genomic_DNA"/>
</dbReference>
<gene>
    <name evidence="3" type="ORF">C1634_005035</name>
    <name evidence="2" type="ORF">F8D52_10540</name>
</gene>
<reference evidence="2 5" key="2">
    <citation type="journal article" date="2019" name="Stand. Genomic Sci.">
        <title>Draft Whole-Genome Sequence of a Novel Chryseobacterium viscerum Strain Isolated from Fresh Water at Dripping Springs, New Mexico.</title>
        <authorList>
            <person name="Kyndt J.A."/>
            <person name="Moore T.C."/>
        </authorList>
    </citation>
    <scope>NUCLEOTIDE SEQUENCE [LARGE SCALE GENOMIC DNA]</scope>
    <source>
        <strain evidence="2 5">DPS</strain>
    </source>
</reference>
<feature type="transmembrane region" description="Helical" evidence="1">
    <location>
        <begin position="132"/>
        <end position="149"/>
    </location>
</feature>